<evidence type="ECO:0000313" key="1">
    <source>
        <dbReference type="EMBL" id="ASJ04775.1"/>
    </source>
</evidence>
<dbReference type="AlphaFoldDB" id="A0A2Z2MJ69"/>
<accession>A0A2Z2MJ69</accession>
<organism evidence="1 2">
    <name type="scientific">Thermococcus barossii</name>
    <dbReference type="NCBI Taxonomy" id="54077"/>
    <lineage>
        <taxon>Archaea</taxon>
        <taxon>Methanobacteriati</taxon>
        <taxon>Methanobacteriota</taxon>
        <taxon>Thermococci</taxon>
        <taxon>Thermococcales</taxon>
        <taxon>Thermococcaceae</taxon>
        <taxon>Thermococcus</taxon>
    </lineage>
</organism>
<dbReference type="CDD" id="cd01427">
    <property type="entry name" value="HAD_like"/>
    <property type="match status" value="1"/>
</dbReference>
<dbReference type="PANTHER" id="PTHR43434">
    <property type="entry name" value="PHOSPHOGLYCOLATE PHOSPHATASE"/>
    <property type="match status" value="1"/>
</dbReference>
<dbReference type="InterPro" id="IPR023214">
    <property type="entry name" value="HAD_sf"/>
</dbReference>
<dbReference type="InterPro" id="IPR036412">
    <property type="entry name" value="HAD-like_sf"/>
</dbReference>
<dbReference type="Gene3D" id="3.40.50.1000">
    <property type="entry name" value="HAD superfamily/HAD-like"/>
    <property type="match status" value="1"/>
</dbReference>
<dbReference type="GO" id="GO:0008967">
    <property type="term" value="F:phosphoglycolate phosphatase activity"/>
    <property type="evidence" value="ECO:0007669"/>
    <property type="project" value="TreeGrafter"/>
</dbReference>
<dbReference type="InterPro" id="IPR050155">
    <property type="entry name" value="HAD-like_hydrolase_sf"/>
</dbReference>
<name>A0A2Z2MJ69_9EURY</name>
<dbReference type="SUPFAM" id="SSF56784">
    <property type="entry name" value="HAD-like"/>
    <property type="match status" value="1"/>
</dbReference>
<keyword evidence="2" id="KW-1185">Reference proteome</keyword>
<dbReference type="EMBL" id="CP015101">
    <property type="protein sequence ID" value="ASJ04775.1"/>
    <property type="molecule type" value="Genomic_DNA"/>
</dbReference>
<keyword evidence="1" id="KW-0378">Hydrolase</keyword>
<protein>
    <submittedName>
        <fullName evidence="1">Hydrolase</fullName>
    </submittedName>
</protein>
<proteinExistence type="predicted"/>
<evidence type="ECO:0000313" key="2">
    <source>
        <dbReference type="Proteomes" id="UP000250272"/>
    </source>
</evidence>
<dbReference type="RefSeq" id="WP_088864791.1">
    <property type="nucleotide sequence ID" value="NZ_CP015101.1"/>
</dbReference>
<dbReference type="Pfam" id="PF00702">
    <property type="entry name" value="Hydrolase"/>
    <property type="match status" value="1"/>
</dbReference>
<dbReference type="OrthoDB" id="8384at2157"/>
<dbReference type="Proteomes" id="UP000250272">
    <property type="component" value="Chromosome"/>
</dbReference>
<sequence>MWVVFDVDGVLIDVRESYDVATRLTAEYFLRLFGVEREIKPEWVRELRRKGSFGDDFKVSEALILFALSGRAEELIEDFPEGGTIEWVRERFGFQVFGGSIERVFNTFYLGREYPGRLFDFPGLWKRERPIVRRNLLEEASARFKLGIVTGRSALEMKLAERIIGFSFENAVTRESYLKPDPRALWELVKGERGVYVGDTINDGLFIENYRRRYGREFGFVMVGREVRDVNQFLEELLEGEQT</sequence>
<dbReference type="KEGG" id="tbs:A3L01_05125"/>
<dbReference type="GO" id="GO:0006281">
    <property type="term" value="P:DNA repair"/>
    <property type="evidence" value="ECO:0007669"/>
    <property type="project" value="TreeGrafter"/>
</dbReference>
<reference evidence="1 2" key="1">
    <citation type="submission" date="2016-04" db="EMBL/GenBank/DDBJ databases">
        <title>Complete genome sequence of Thermococcus barossii type strain SHCK-94.</title>
        <authorList>
            <person name="Oger P.M."/>
        </authorList>
    </citation>
    <scope>NUCLEOTIDE SEQUENCE [LARGE SCALE GENOMIC DNA]</scope>
    <source>
        <strain evidence="1 2">SHCK-94</strain>
    </source>
</reference>
<gene>
    <name evidence="1" type="ORF">A3L01_05125</name>
</gene>
<dbReference type="GeneID" id="33326130"/>
<dbReference type="PANTHER" id="PTHR43434:SF1">
    <property type="entry name" value="PHOSPHOGLYCOLATE PHOSPHATASE"/>
    <property type="match status" value="1"/>
</dbReference>